<evidence type="ECO:0000256" key="1">
    <source>
        <dbReference type="ARBA" id="ARBA00010990"/>
    </source>
</evidence>
<dbReference type="PANTHER" id="PTHR12215">
    <property type="entry name" value="PHOSPHOPANTETHEINE TRANSFERASE"/>
    <property type="match status" value="1"/>
</dbReference>
<dbReference type="Pfam" id="PF01648">
    <property type="entry name" value="ACPS"/>
    <property type="match status" value="1"/>
</dbReference>
<comment type="similarity">
    <text evidence="1">Belongs to the P-Pant transferase superfamily. Gsp/Sfp/HetI/AcpT family.</text>
</comment>
<evidence type="ECO:0000256" key="2">
    <source>
        <dbReference type="ARBA" id="ARBA00022679"/>
    </source>
</evidence>
<proteinExistence type="inferred from homology"/>
<gene>
    <name evidence="4" type="ORF">EHE19_018895</name>
</gene>
<dbReference type="AlphaFoldDB" id="A0A7H1VNA4"/>
<accession>A0A7H1VNA4</accession>
<sequence>MEQEMVIKELNSFLQNTANRYEFSYEVINLRSFMRNVFGKDENVWGIFSEVERSIINKYENPKKRIQWMAGRYAGKMAIKKLMLKTDSSEIANIDVTKVSIKNGANSAPFIEGYPHLNISISHSYPYCVALVSKNKIGVDIEKTMTIVQPMLKFYYTTNEINEINKLSNNNDNNEADFLATLYWTRKEAISKLQKVGMNLDFRKIDTVNDITILQGLSIDKVRTVSIQNKHCSLSLAFEERVI</sequence>
<keyword evidence="5" id="KW-1185">Reference proteome</keyword>
<dbReference type="Proteomes" id="UP000306409">
    <property type="component" value="Chromosome"/>
</dbReference>
<dbReference type="GO" id="GO:0019878">
    <property type="term" value="P:lysine biosynthetic process via aminoadipic acid"/>
    <property type="evidence" value="ECO:0007669"/>
    <property type="project" value="TreeGrafter"/>
</dbReference>
<dbReference type="InterPro" id="IPR008278">
    <property type="entry name" value="4-PPantetheinyl_Trfase_dom"/>
</dbReference>
<dbReference type="InterPro" id="IPR037143">
    <property type="entry name" value="4-PPantetheinyl_Trfase_dom_sf"/>
</dbReference>
<dbReference type="Gene3D" id="3.90.470.20">
    <property type="entry name" value="4'-phosphopantetheinyl transferase domain"/>
    <property type="match status" value="2"/>
</dbReference>
<organism evidence="4 5">
    <name type="scientific">Ruminiclostridium herbifermentans</name>
    <dbReference type="NCBI Taxonomy" id="2488810"/>
    <lineage>
        <taxon>Bacteria</taxon>
        <taxon>Bacillati</taxon>
        <taxon>Bacillota</taxon>
        <taxon>Clostridia</taxon>
        <taxon>Eubacteriales</taxon>
        <taxon>Oscillospiraceae</taxon>
        <taxon>Ruminiclostridium</taxon>
    </lineage>
</organism>
<dbReference type="GO" id="GO:0008897">
    <property type="term" value="F:holo-[acyl-carrier-protein] synthase activity"/>
    <property type="evidence" value="ECO:0007669"/>
    <property type="project" value="InterPro"/>
</dbReference>
<protein>
    <submittedName>
        <fullName evidence="4">4'-phosphopantetheinyl transferase superfamily protein</fullName>
    </submittedName>
</protein>
<evidence type="ECO:0000313" key="5">
    <source>
        <dbReference type="Proteomes" id="UP000306409"/>
    </source>
</evidence>
<dbReference type="PANTHER" id="PTHR12215:SF10">
    <property type="entry name" value="L-AMINOADIPATE-SEMIALDEHYDE DEHYDROGENASE-PHOSPHOPANTETHEINYL TRANSFERASE"/>
    <property type="match status" value="1"/>
</dbReference>
<dbReference type="EMBL" id="CP061336">
    <property type="protein sequence ID" value="QNU66866.1"/>
    <property type="molecule type" value="Genomic_DNA"/>
</dbReference>
<dbReference type="GO" id="GO:0000287">
    <property type="term" value="F:magnesium ion binding"/>
    <property type="evidence" value="ECO:0007669"/>
    <property type="project" value="InterPro"/>
</dbReference>
<dbReference type="GO" id="GO:0005829">
    <property type="term" value="C:cytosol"/>
    <property type="evidence" value="ECO:0007669"/>
    <property type="project" value="TreeGrafter"/>
</dbReference>
<feature type="domain" description="4'-phosphopantetheinyl transferase" evidence="3">
    <location>
        <begin position="137"/>
        <end position="210"/>
    </location>
</feature>
<dbReference type="SUPFAM" id="SSF56214">
    <property type="entry name" value="4'-phosphopantetheinyl transferase"/>
    <property type="match status" value="2"/>
</dbReference>
<dbReference type="RefSeq" id="WP_171003632.1">
    <property type="nucleotide sequence ID" value="NZ_CP061336.1"/>
</dbReference>
<reference evidence="4 5" key="1">
    <citation type="submission" date="2020-09" db="EMBL/GenBank/DDBJ databases">
        <title>Characterization and genome sequencing of Ruminiclostridium sp. nov. MA18.</title>
        <authorList>
            <person name="Rettenmaier R."/>
            <person name="Kowollik M.-L."/>
            <person name="Liebl W."/>
            <person name="Zverlov V."/>
        </authorList>
    </citation>
    <scope>NUCLEOTIDE SEQUENCE [LARGE SCALE GENOMIC DNA]</scope>
    <source>
        <strain evidence="4 5">MA18</strain>
    </source>
</reference>
<dbReference type="InterPro" id="IPR050559">
    <property type="entry name" value="P-Pant_transferase_sf"/>
</dbReference>
<evidence type="ECO:0000259" key="3">
    <source>
        <dbReference type="Pfam" id="PF01648"/>
    </source>
</evidence>
<evidence type="ECO:0000313" key="4">
    <source>
        <dbReference type="EMBL" id="QNU66866.1"/>
    </source>
</evidence>
<keyword evidence="2 4" id="KW-0808">Transferase</keyword>
<dbReference type="KEGG" id="rher:EHE19_018895"/>
<name>A0A7H1VNA4_9FIRM</name>